<dbReference type="InterPro" id="IPR000524">
    <property type="entry name" value="Tscrpt_reg_HTH_GntR"/>
</dbReference>
<comment type="caution">
    <text evidence="7">The sequence shown here is derived from an EMBL/GenBank/DDBJ whole genome shotgun (WGS) entry which is preliminary data.</text>
</comment>
<dbReference type="SUPFAM" id="SSF48498">
    <property type="entry name" value="Tetracyclin repressor-like, C-terminal domain"/>
    <property type="match status" value="1"/>
</dbReference>
<dbReference type="InterPro" id="IPR036388">
    <property type="entry name" value="WH-like_DNA-bd_sf"/>
</dbReference>
<dbReference type="SUPFAM" id="SSF46689">
    <property type="entry name" value="Homeodomain-like"/>
    <property type="match status" value="1"/>
</dbReference>
<dbReference type="InterPro" id="IPR001647">
    <property type="entry name" value="HTH_TetR"/>
</dbReference>
<evidence type="ECO:0000256" key="2">
    <source>
        <dbReference type="ARBA" id="ARBA00023125"/>
    </source>
</evidence>
<evidence type="ECO:0000256" key="1">
    <source>
        <dbReference type="ARBA" id="ARBA00023015"/>
    </source>
</evidence>
<evidence type="ECO:0000256" key="4">
    <source>
        <dbReference type="PROSITE-ProRule" id="PRU00335"/>
    </source>
</evidence>
<feature type="domain" description="HTH gntR-type" evidence="5">
    <location>
        <begin position="3"/>
        <end position="71"/>
    </location>
</feature>
<feature type="DNA-binding region" description="H-T-H motif" evidence="4">
    <location>
        <begin position="107"/>
        <end position="126"/>
    </location>
</feature>
<dbReference type="EMBL" id="JADLRE010000014">
    <property type="protein sequence ID" value="MBF6227213.1"/>
    <property type="molecule type" value="Genomic_DNA"/>
</dbReference>
<dbReference type="CDD" id="cd07377">
    <property type="entry name" value="WHTH_GntR"/>
    <property type="match status" value="1"/>
</dbReference>
<feature type="domain" description="HTH tetR-type" evidence="6">
    <location>
        <begin position="84"/>
        <end position="144"/>
    </location>
</feature>
<dbReference type="SUPFAM" id="SSF46785">
    <property type="entry name" value="Winged helix' DNA-binding domain"/>
    <property type="match status" value="1"/>
</dbReference>
<protein>
    <submittedName>
        <fullName evidence="7">TetR/AcrR family transcriptional regulator C-terminal domain-containing protein</fullName>
    </submittedName>
</protein>
<keyword evidence="8" id="KW-1185">Reference proteome</keyword>
<dbReference type="InterPro" id="IPR036390">
    <property type="entry name" value="WH_DNA-bd_sf"/>
</dbReference>
<dbReference type="Pfam" id="PF02909">
    <property type="entry name" value="TetR_C_1"/>
    <property type="match status" value="1"/>
</dbReference>
<dbReference type="Gene3D" id="1.10.10.10">
    <property type="entry name" value="Winged helix-like DNA-binding domain superfamily/Winged helix DNA-binding domain"/>
    <property type="match status" value="1"/>
</dbReference>
<dbReference type="InterPro" id="IPR004111">
    <property type="entry name" value="Repressor_TetR_C"/>
</dbReference>
<organism evidence="7 8">
    <name type="scientific">Nocardia abscessus</name>
    <dbReference type="NCBI Taxonomy" id="120957"/>
    <lineage>
        <taxon>Bacteria</taxon>
        <taxon>Bacillati</taxon>
        <taxon>Actinomycetota</taxon>
        <taxon>Actinomycetes</taxon>
        <taxon>Mycobacteriales</taxon>
        <taxon>Nocardiaceae</taxon>
        <taxon>Nocardia</taxon>
    </lineage>
</organism>
<dbReference type="Proteomes" id="UP000807309">
    <property type="component" value="Unassembled WGS sequence"/>
</dbReference>
<dbReference type="InterPro" id="IPR036271">
    <property type="entry name" value="Tet_transcr_reg_TetR-rel_C_sf"/>
</dbReference>
<dbReference type="InterPro" id="IPR050679">
    <property type="entry name" value="Bact_HTH_transcr_reg"/>
</dbReference>
<evidence type="ECO:0000313" key="8">
    <source>
        <dbReference type="Proteomes" id="UP000807309"/>
    </source>
</evidence>
<sequence length="328" mass="36183">MPEPPYRVIATEIAGRIERGELRPGERVPSTREIMARFGVAMATATKVLAELRSRGLVLAVPGVGTVVADWHAGPPKAYPGSAHTTRDRILRTAIALADAEGLGAVSMRRIAIEMNVPTTSLYRWVTSKDDLLGGILDELIGWDDWPEPPDDWRGGLEYVARRQWASYRARPWLADVASLSRPQLAPKAMAHTEWALAALAPYALDDTTKMYVTLTVFGHVKASAALLAAEREAQRDSGIDNEQWFKKREAEFAPIFRSGRYPRLAKVSRHGRVDYDLSDLFEFGLTTILEGIQTLLADRCPKLSPLTDEVAGHLDVAAPDGTRQTMS</sequence>
<reference evidence="7 8" key="1">
    <citation type="submission" date="2020-10" db="EMBL/GenBank/DDBJ databases">
        <title>Identification of Nocardia species via Next-generation sequencing and recognition of intraspecies genetic diversity.</title>
        <authorList>
            <person name="Li P."/>
            <person name="Li P."/>
            <person name="Lu B."/>
        </authorList>
    </citation>
    <scope>NUCLEOTIDE SEQUENCE [LARGE SCALE GENOMIC DNA]</scope>
    <source>
        <strain evidence="7 8">N-11</strain>
    </source>
</reference>
<dbReference type="PROSITE" id="PS50949">
    <property type="entry name" value="HTH_GNTR"/>
    <property type="match status" value="1"/>
</dbReference>
<evidence type="ECO:0000313" key="7">
    <source>
        <dbReference type="EMBL" id="MBF6227213.1"/>
    </source>
</evidence>
<dbReference type="Pfam" id="PF00392">
    <property type="entry name" value="GntR"/>
    <property type="match status" value="1"/>
</dbReference>
<dbReference type="RefSeq" id="WP_195034248.1">
    <property type="nucleotide sequence ID" value="NZ_JADLRE010000014.1"/>
</dbReference>
<proteinExistence type="predicted"/>
<dbReference type="Pfam" id="PF00440">
    <property type="entry name" value="TetR_N"/>
    <property type="match status" value="1"/>
</dbReference>
<dbReference type="PANTHER" id="PTHR44846">
    <property type="entry name" value="MANNOSYL-D-GLYCERATE TRANSPORT/METABOLISM SYSTEM REPRESSOR MNGR-RELATED"/>
    <property type="match status" value="1"/>
</dbReference>
<evidence type="ECO:0000259" key="5">
    <source>
        <dbReference type="PROSITE" id="PS50949"/>
    </source>
</evidence>
<dbReference type="Gene3D" id="1.10.357.10">
    <property type="entry name" value="Tetracycline Repressor, domain 2"/>
    <property type="match status" value="1"/>
</dbReference>
<dbReference type="Gene3D" id="1.10.10.60">
    <property type="entry name" value="Homeodomain-like"/>
    <property type="match status" value="1"/>
</dbReference>
<name>A0ABS0CA12_9NOCA</name>
<dbReference type="InterPro" id="IPR009057">
    <property type="entry name" value="Homeodomain-like_sf"/>
</dbReference>
<evidence type="ECO:0000259" key="6">
    <source>
        <dbReference type="PROSITE" id="PS50977"/>
    </source>
</evidence>
<keyword evidence="1" id="KW-0805">Transcription regulation</keyword>
<evidence type="ECO:0000256" key="3">
    <source>
        <dbReference type="ARBA" id="ARBA00023163"/>
    </source>
</evidence>
<keyword evidence="2 4" id="KW-0238">DNA-binding</keyword>
<accession>A0ABS0CA12</accession>
<keyword evidence="3" id="KW-0804">Transcription</keyword>
<gene>
    <name evidence="7" type="ORF">IU470_19155</name>
</gene>
<dbReference type="SMART" id="SM00345">
    <property type="entry name" value="HTH_GNTR"/>
    <property type="match status" value="1"/>
</dbReference>
<dbReference type="PROSITE" id="PS50977">
    <property type="entry name" value="HTH_TETR_2"/>
    <property type="match status" value="1"/>
</dbReference>